<organism evidence="1 2">
    <name type="scientific">Flavobacterium panici</name>
    <dbReference type="NCBI Taxonomy" id="2654843"/>
    <lineage>
        <taxon>Bacteria</taxon>
        <taxon>Pseudomonadati</taxon>
        <taxon>Bacteroidota</taxon>
        <taxon>Flavobacteriia</taxon>
        <taxon>Flavobacteriales</taxon>
        <taxon>Flavobacteriaceae</taxon>
        <taxon>Flavobacterium</taxon>
    </lineage>
</organism>
<keyword evidence="2" id="KW-1185">Reference proteome</keyword>
<dbReference type="AlphaFoldDB" id="A0A9N8J6H5"/>
<evidence type="ECO:0000313" key="2">
    <source>
        <dbReference type="Proteomes" id="UP000533639"/>
    </source>
</evidence>
<comment type="caution">
    <text evidence="1">The sequence shown here is derived from an EMBL/GenBank/DDBJ whole genome shotgun (WGS) entry which is preliminary data.</text>
</comment>
<dbReference type="Proteomes" id="UP000533639">
    <property type="component" value="Unassembled WGS sequence"/>
</dbReference>
<dbReference type="RefSeq" id="WP_180861901.1">
    <property type="nucleotide sequence ID" value="NZ_CAIJDE010000069.1"/>
</dbReference>
<name>A0A9N8J6H5_9FLAO</name>
<accession>A0A9N8J6H5</accession>
<protein>
    <submittedName>
        <fullName evidence="1">Uncharacterized protein</fullName>
    </submittedName>
</protein>
<gene>
    <name evidence="1" type="ORF">FLAPXU55_04795</name>
</gene>
<proteinExistence type="predicted"/>
<evidence type="ECO:0000313" key="1">
    <source>
        <dbReference type="EMBL" id="CAC9977063.1"/>
    </source>
</evidence>
<reference evidence="1 2" key="1">
    <citation type="submission" date="2020-06" db="EMBL/GenBank/DDBJ databases">
        <authorList>
            <person name="Criscuolo A."/>
        </authorList>
    </citation>
    <scope>NUCLEOTIDE SEQUENCE [LARGE SCALE GENOMIC DNA]</scope>
    <source>
        <strain evidence="1">PXU-55</strain>
    </source>
</reference>
<sequence>MKLKFYLTILFGAIFLNSYSQNTQAKKIDSLLIEFQKKSFYGSINPAKEELEKYQQTIIPELIKLLKDTSFVKLTDTADLIYPGTTVFYGHGYFIPYDLDWISVRSGWLLEEVTFQDFGYKNSEINDETLLKLMKGNYNEYIQKGNYEVDWKEKTSDQKKIEYRKILSNNAEKWWKENHKKWNRISAIKEALKSNNENRLSKVFQYLRFGESKCANMTKELYSTEIKPIIVDLEKTNQYPEIQEQIKLLLNESVSLKILDIK</sequence>
<dbReference type="EMBL" id="CAIJDE010000069">
    <property type="protein sequence ID" value="CAC9977063.1"/>
    <property type="molecule type" value="Genomic_DNA"/>
</dbReference>